<keyword evidence="1 4" id="KW-0963">Cytoplasm</keyword>
<dbReference type="HAMAP" id="MF_00167">
    <property type="entry name" value="CsrA"/>
    <property type="match status" value="1"/>
</dbReference>
<dbReference type="GO" id="GO:0048027">
    <property type="term" value="F:mRNA 5'-UTR binding"/>
    <property type="evidence" value="ECO:0007669"/>
    <property type="project" value="UniProtKB-UniRule"/>
</dbReference>
<dbReference type="GO" id="GO:0006402">
    <property type="term" value="P:mRNA catabolic process"/>
    <property type="evidence" value="ECO:0007669"/>
    <property type="project" value="InterPro"/>
</dbReference>
<dbReference type="Pfam" id="PF02599">
    <property type="entry name" value="CsrA"/>
    <property type="match status" value="1"/>
</dbReference>
<dbReference type="PANTHER" id="PTHR34984">
    <property type="entry name" value="CARBON STORAGE REGULATOR"/>
    <property type="match status" value="1"/>
</dbReference>
<gene>
    <name evidence="4" type="primary">csrA</name>
    <name evidence="5" type="ORF">Krac_6259</name>
</gene>
<dbReference type="RefSeq" id="WP_007917139.1">
    <property type="nucleotide sequence ID" value="NZ_ADVG01000003.1"/>
</dbReference>
<accession>D6TYM9</accession>
<organism evidence="5 6">
    <name type="scientific">Ktedonobacter racemifer DSM 44963</name>
    <dbReference type="NCBI Taxonomy" id="485913"/>
    <lineage>
        <taxon>Bacteria</taxon>
        <taxon>Bacillati</taxon>
        <taxon>Chloroflexota</taxon>
        <taxon>Ktedonobacteria</taxon>
        <taxon>Ktedonobacterales</taxon>
        <taxon>Ktedonobacteraceae</taxon>
        <taxon>Ktedonobacter</taxon>
    </lineage>
</organism>
<dbReference type="GO" id="GO:0045947">
    <property type="term" value="P:negative regulation of translational initiation"/>
    <property type="evidence" value="ECO:0007669"/>
    <property type="project" value="UniProtKB-UniRule"/>
</dbReference>
<comment type="subunit">
    <text evidence="4">Homodimer; the beta-strands of each monomer intercalate to form a hydrophobic core, while the alpha-helices form wings that extend away from the core.</text>
</comment>
<comment type="subcellular location">
    <subcellularLocation>
        <location evidence="4">Cytoplasm</location>
    </subcellularLocation>
</comment>
<dbReference type="InterPro" id="IPR036107">
    <property type="entry name" value="CsrA_sf"/>
</dbReference>
<comment type="function">
    <text evidence="4">A translational regulator that binds mRNA to regulate translation initiation and/or mRNA stability. Usually binds in the 5'-UTR at or near the Shine-Dalgarno sequence preventing ribosome-binding, thus repressing translation. Its main target seems to be the major flagellin gene, while its function is anatagonized by FliW.</text>
</comment>
<dbReference type="Proteomes" id="UP000004508">
    <property type="component" value="Unassembled WGS sequence"/>
</dbReference>
<dbReference type="GO" id="GO:0005829">
    <property type="term" value="C:cytosol"/>
    <property type="evidence" value="ECO:0007669"/>
    <property type="project" value="TreeGrafter"/>
</dbReference>
<dbReference type="PANTHER" id="PTHR34984:SF1">
    <property type="entry name" value="CARBON STORAGE REGULATOR"/>
    <property type="match status" value="1"/>
</dbReference>
<proteinExistence type="inferred from homology"/>
<dbReference type="Gene3D" id="2.60.40.4380">
    <property type="entry name" value="Translational regulator CsrA"/>
    <property type="match status" value="1"/>
</dbReference>
<dbReference type="EMBL" id="ADVG01000003">
    <property type="protein sequence ID" value="EFH85104.1"/>
    <property type="molecule type" value="Genomic_DNA"/>
</dbReference>
<keyword evidence="3 4" id="KW-0694">RNA-binding</keyword>
<name>D6TYM9_KTERA</name>
<sequence length="73" mass="8460">MLVLRRKEGERILISGTILVEVLEVHEGKVKLGITAPPEVDIVREEIVRRHHPHKSFLPPNRSKVRLFCFLNL</sequence>
<reference evidence="5 6" key="1">
    <citation type="journal article" date="2011" name="Stand. Genomic Sci.">
        <title>Non-contiguous finished genome sequence and contextual data of the filamentous soil bacterium Ktedonobacter racemifer type strain (SOSP1-21).</title>
        <authorList>
            <person name="Chang Y.J."/>
            <person name="Land M."/>
            <person name="Hauser L."/>
            <person name="Chertkov O."/>
            <person name="Del Rio T.G."/>
            <person name="Nolan M."/>
            <person name="Copeland A."/>
            <person name="Tice H."/>
            <person name="Cheng J.F."/>
            <person name="Lucas S."/>
            <person name="Han C."/>
            <person name="Goodwin L."/>
            <person name="Pitluck S."/>
            <person name="Ivanova N."/>
            <person name="Ovchinikova G."/>
            <person name="Pati A."/>
            <person name="Chen A."/>
            <person name="Palaniappan K."/>
            <person name="Mavromatis K."/>
            <person name="Liolios K."/>
            <person name="Brettin T."/>
            <person name="Fiebig A."/>
            <person name="Rohde M."/>
            <person name="Abt B."/>
            <person name="Goker M."/>
            <person name="Detter J.C."/>
            <person name="Woyke T."/>
            <person name="Bristow J."/>
            <person name="Eisen J.A."/>
            <person name="Markowitz V."/>
            <person name="Hugenholtz P."/>
            <person name="Kyrpides N.C."/>
            <person name="Klenk H.P."/>
            <person name="Lapidus A."/>
        </authorList>
    </citation>
    <scope>NUCLEOTIDE SEQUENCE [LARGE SCALE GENOMIC DNA]</scope>
    <source>
        <strain evidence="6">DSM 44963</strain>
    </source>
</reference>
<dbReference type="InterPro" id="IPR003751">
    <property type="entry name" value="CsrA"/>
</dbReference>
<dbReference type="GO" id="GO:0044781">
    <property type="term" value="P:bacterial-type flagellum organization"/>
    <property type="evidence" value="ECO:0007669"/>
    <property type="project" value="UniProtKB-KW"/>
</dbReference>
<evidence type="ECO:0000256" key="3">
    <source>
        <dbReference type="ARBA" id="ARBA00022884"/>
    </source>
</evidence>
<dbReference type="InParanoid" id="D6TYM9"/>
<comment type="similarity">
    <text evidence="4">Belongs to the CsrA/RsmA family.</text>
</comment>
<dbReference type="SUPFAM" id="SSF117130">
    <property type="entry name" value="CsrA-like"/>
    <property type="match status" value="1"/>
</dbReference>
<keyword evidence="4" id="KW-1005">Bacterial flagellum biogenesis</keyword>
<evidence type="ECO:0000256" key="4">
    <source>
        <dbReference type="HAMAP-Rule" id="MF_00167"/>
    </source>
</evidence>
<dbReference type="FunCoup" id="D6TYM9">
    <property type="interactions" value="143"/>
</dbReference>
<evidence type="ECO:0000256" key="2">
    <source>
        <dbReference type="ARBA" id="ARBA00022845"/>
    </source>
</evidence>
<dbReference type="GO" id="GO:0006109">
    <property type="term" value="P:regulation of carbohydrate metabolic process"/>
    <property type="evidence" value="ECO:0007669"/>
    <property type="project" value="InterPro"/>
</dbReference>
<evidence type="ECO:0000256" key="1">
    <source>
        <dbReference type="ARBA" id="ARBA00022490"/>
    </source>
</evidence>
<keyword evidence="2 4" id="KW-0810">Translation regulation</keyword>
<evidence type="ECO:0000313" key="6">
    <source>
        <dbReference type="Proteomes" id="UP000004508"/>
    </source>
</evidence>
<dbReference type="STRING" id="485913.Krac_6259"/>
<protein>
    <recommendedName>
        <fullName evidence="4">Translational regulator CsrA</fullName>
    </recommendedName>
</protein>
<dbReference type="AlphaFoldDB" id="D6TYM9"/>
<evidence type="ECO:0000313" key="5">
    <source>
        <dbReference type="EMBL" id="EFH85104.1"/>
    </source>
</evidence>
<keyword evidence="6" id="KW-1185">Reference proteome</keyword>
<dbReference type="GO" id="GO:1902208">
    <property type="term" value="P:regulation of bacterial-type flagellum assembly"/>
    <property type="evidence" value="ECO:0007669"/>
    <property type="project" value="UniProtKB-UniRule"/>
</dbReference>
<comment type="caution">
    <text evidence="5">The sequence shown here is derived from an EMBL/GenBank/DDBJ whole genome shotgun (WGS) entry which is preliminary data.</text>
</comment>
<keyword evidence="4" id="KW-0678">Repressor</keyword>